<dbReference type="Gene3D" id="1.20.990.10">
    <property type="entry name" value="NADPH-cytochrome p450 Reductase, Chain A, domain 3"/>
    <property type="match status" value="1"/>
</dbReference>
<evidence type="ECO:0000259" key="17">
    <source>
        <dbReference type="PROSITE" id="PS50902"/>
    </source>
</evidence>
<keyword evidence="20" id="KW-1185">Reference proteome</keyword>
<dbReference type="GO" id="GO:0070330">
    <property type="term" value="F:aromatase activity"/>
    <property type="evidence" value="ECO:0007669"/>
    <property type="project" value="InterPro"/>
</dbReference>
<dbReference type="Pfam" id="PF00258">
    <property type="entry name" value="Flavodoxin_1"/>
    <property type="match status" value="1"/>
</dbReference>
<dbReference type="InterPro" id="IPR029039">
    <property type="entry name" value="Flavoprotein-like_sf"/>
</dbReference>
<evidence type="ECO:0000256" key="7">
    <source>
        <dbReference type="ARBA" id="ARBA00022630"/>
    </source>
</evidence>
<dbReference type="Gene3D" id="2.40.30.10">
    <property type="entry name" value="Translation factors"/>
    <property type="match status" value="1"/>
</dbReference>
<reference evidence="19 20" key="1">
    <citation type="submission" date="2015-04" db="EMBL/GenBank/DDBJ databases">
        <title>Complete genome sequence of Schizopora paradoxa KUC8140, a cosmopolitan wood degrader in East Asia.</title>
        <authorList>
            <consortium name="DOE Joint Genome Institute"/>
            <person name="Min B."/>
            <person name="Park H."/>
            <person name="Jang Y."/>
            <person name="Kim J.-J."/>
            <person name="Kim K.H."/>
            <person name="Pangilinan J."/>
            <person name="Lipzen A."/>
            <person name="Riley R."/>
            <person name="Grigoriev I.V."/>
            <person name="Spatafora J.W."/>
            <person name="Choi I.-G."/>
        </authorList>
    </citation>
    <scope>NUCLEOTIDE SEQUENCE [LARGE SCALE GENOMIC DNA]</scope>
    <source>
        <strain evidence="19 20">KUC8140</strain>
    </source>
</reference>
<evidence type="ECO:0000313" key="20">
    <source>
        <dbReference type="Proteomes" id="UP000053477"/>
    </source>
</evidence>
<dbReference type="InterPro" id="IPR002401">
    <property type="entry name" value="Cyt_P450_E_grp-I"/>
</dbReference>
<keyword evidence="11" id="KW-0521">NADP</keyword>
<feature type="region of interest" description="Disordered" evidence="16">
    <location>
        <begin position="455"/>
        <end position="482"/>
    </location>
</feature>
<dbReference type="Pfam" id="PF00067">
    <property type="entry name" value="p450"/>
    <property type="match status" value="1"/>
</dbReference>
<evidence type="ECO:0000313" key="19">
    <source>
        <dbReference type="EMBL" id="KLO10170.1"/>
    </source>
</evidence>
<dbReference type="Pfam" id="PF00175">
    <property type="entry name" value="NAD_binding_1"/>
    <property type="match status" value="1"/>
</dbReference>
<dbReference type="InterPro" id="IPR008254">
    <property type="entry name" value="Flavodoxin/NO_synth"/>
</dbReference>
<evidence type="ECO:0000256" key="1">
    <source>
        <dbReference type="ARBA" id="ARBA00001917"/>
    </source>
</evidence>
<evidence type="ECO:0000256" key="16">
    <source>
        <dbReference type="SAM" id="MobiDB-lite"/>
    </source>
</evidence>
<sequence>MDFSPIPQPPAYPFLRNLPLIESTLPVRSFIVLAKTYGEIFSMRYPSGPPAIYLNSHALVSQVCDDSRFEKTGNRVLNQARDLVGDALLTAFGDEPRWGMAHRILMPAFGTSSIRNMFGDMKDICDQLLLKWDRAGPTHEIDLVEDLTRLSFDSIGLCTMSQRFNSFYSSSMPEFTKCVAEFTTETVQRAFRPSFMPSFLSYMKSKASQFLSLRDTKEDMLDERRALMFDGTMPDDVLTRLITKVDSKTGKPLPDDSIVKNLLTFLVAGHETTSSTLSFCLYFLLTNPETIVELQDELDRTLGNDGEVTLENLEKMEYLTAVLRETLRLAPVAFFRTVTPKEDTKRYLLKKGTTVVVNTPSMQRDPRVWGPDAEEFRPGRMLDGRFSALPKNAWQPFGYGVRACIGRPFAFQECLLFLAALFYHFDVSLVDSAYQLDVFQTITLNTRGMKIYTKRREGRSPIAHTESSEGTSKDSRRSSQSSIASSTISVPLYVLYGSNSGTCEFLAKRVVTDARSHGFSANISVLDSRVGQLPKDGPILTITSSYEGEPPDNAASFVSWLQNLPQSVDSSPLSGASYAVFGCGNREWARTYQRVPTLIDTLLHAHGANRLLERGEADASSLSMFESFEEFSKKMWNTFAKRYDVKTIDAATSPLSPSLPSIEFLPASAARVEILHPEAQIGRIVENKILTKAGAPTKRHIEISLPDGMEYRTGDYLSILPVNPPEVVDRALSRFGVSHDQEIIVDTSEMTMIPTGKPVMVRQILSDYLELGQSATKRDLEFLLAQAKTATSMDAIKSYMDDRTRRISVLDALSLHPDIQLPFASFLSMMPPMRSRQYSISSSPLLSAQRATLTISVHHTRNAHPLPHPVLGVASTYLASLPAGSLIPLCVRPSPLPFHLPADIRTPVMMFAAGSGIAPFRGFVEERAALKAEGTDVGPMVLFFGCRAPDVDNLYANAELKVWTDAGVVDVRRAYSRQPNASFGCTYVQERVWSDRELVSEFYKKDAKFFACGSRRIINGIEEVFKEILKVENPSMNDDELKDEFEHLRFERFAVDVFN</sequence>
<dbReference type="GO" id="GO:0050660">
    <property type="term" value="F:flavin adenine dinucleotide binding"/>
    <property type="evidence" value="ECO:0007669"/>
    <property type="project" value="TreeGrafter"/>
</dbReference>
<evidence type="ECO:0000256" key="9">
    <source>
        <dbReference type="ARBA" id="ARBA00022723"/>
    </source>
</evidence>
<keyword evidence="9 15" id="KW-0479">Metal-binding</keyword>
<feature type="domain" description="FAD-binding FR-type" evidence="18">
    <location>
        <begin position="677"/>
        <end position="901"/>
    </location>
</feature>
<keyword evidence="7" id="KW-0285">Flavoprotein</keyword>
<dbReference type="PROSITE" id="PS00086">
    <property type="entry name" value="CYTOCHROME_P450"/>
    <property type="match status" value="1"/>
</dbReference>
<dbReference type="GO" id="GO:0003958">
    <property type="term" value="F:NADPH-hemoprotein reductase activity"/>
    <property type="evidence" value="ECO:0007669"/>
    <property type="project" value="InterPro"/>
</dbReference>
<keyword evidence="6 15" id="KW-0349">Heme</keyword>
<dbReference type="InterPro" id="IPR001128">
    <property type="entry name" value="Cyt_P450"/>
</dbReference>
<dbReference type="InterPro" id="IPR023173">
    <property type="entry name" value="NADPH_Cyt_P450_Rdtase_alpha"/>
</dbReference>
<name>A0A0H2REA2_9AGAM</name>
<dbReference type="InterPro" id="IPR023206">
    <property type="entry name" value="Bifunctional_P450_P450_red"/>
</dbReference>
<dbReference type="OrthoDB" id="1470350at2759"/>
<comment type="cofactor">
    <cofactor evidence="1">
        <name>FMN</name>
        <dbReference type="ChEBI" id="CHEBI:58210"/>
    </cofactor>
</comment>
<dbReference type="SUPFAM" id="SSF52343">
    <property type="entry name" value="Ferredoxin reductase-like, C-terminal NADP-linked domain"/>
    <property type="match status" value="1"/>
</dbReference>
<dbReference type="FunFam" id="1.10.630.10:FF:000040">
    <property type="entry name" value="Bifunctional cytochrome P450/NADPH--P450 reductase"/>
    <property type="match status" value="1"/>
</dbReference>
<dbReference type="PROSITE" id="PS51384">
    <property type="entry name" value="FAD_FR"/>
    <property type="match status" value="1"/>
</dbReference>
<keyword evidence="13 15" id="KW-0408">Iron</keyword>
<gene>
    <name evidence="19" type="ORF">SCHPADRAFT_878482</name>
</gene>
<dbReference type="GO" id="GO:0020037">
    <property type="term" value="F:heme binding"/>
    <property type="evidence" value="ECO:0007669"/>
    <property type="project" value="InterPro"/>
</dbReference>
<dbReference type="PIRSF" id="PIRSF000209">
    <property type="entry name" value="Bifunctional_P450_P450R"/>
    <property type="match status" value="1"/>
</dbReference>
<dbReference type="PANTHER" id="PTHR19384">
    <property type="entry name" value="NITRIC OXIDE SYNTHASE-RELATED"/>
    <property type="match status" value="1"/>
</dbReference>
<dbReference type="InterPro" id="IPR036396">
    <property type="entry name" value="Cyt_P450_sf"/>
</dbReference>
<dbReference type="Gene3D" id="3.40.50.80">
    <property type="entry name" value="Nucleotide-binding domain of ferredoxin-NADP reductase (FNR) module"/>
    <property type="match status" value="1"/>
</dbReference>
<accession>A0A0H2REA2</accession>
<dbReference type="SUPFAM" id="SSF52218">
    <property type="entry name" value="Flavoproteins"/>
    <property type="match status" value="1"/>
</dbReference>
<dbReference type="GO" id="GO:0005506">
    <property type="term" value="F:iron ion binding"/>
    <property type="evidence" value="ECO:0007669"/>
    <property type="project" value="InterPro"/>
</dbReference>
<dbReference type="PRINTS" id="PR00385">
    <property type="entry name" value="P450"/>
</dbReference>
<dbReference type="Pfam" id="PF00667">
    <property type="entry name" value="FAD_binding_1"/>
    <property type="match status" value="1"/>
</dbReference>
<dbReference type="CDD" id="cd06206">
    <property type="entry name" value="bifunctional_CYPOR"/>
    <property type="match status" value="1"/>
</dbReference>
<evidence type="ECO:0000256" key="2">
    <source>
        <dbReference type="ARBA" id="ARBA00001971"/>
    </source>
</evidence>
<feature type="binding site" description="axial binding residue" evidence="15">
    <location>
        <position position="404"/>
    </location>
    <ligand>
        <name>heme</name>
        <dbReference type="ChEBI" id="CHEBI:30413"/>
    </ligand>
    <ligandPart>
        <name>Fe</name>
        <dbReference type="ChEBI" id="CHEBI:18248"/>
    </ligandPart>
</feature>
<dbReference type="STRING" id="27342.A0A0H2REA2"/>
<evidence type="ECO:0000256" key="13">
    <source>
        <dbReference type="ARBA" id="ARBA00023004"/>
    </source>
</evidence>
<comment type="cofactor">
    <cofactor evidence="3">
        <name>FAD</name>
        <dbReference type="ChEBI" id="CHEBI:57692"/>
    </cofactor>
</comment>
<dbReference type="InterPro" id="IPR017972">
    <property type="entry name" value="Cyt_P450_CS"/>
</dbReference>
<dbReference type="PANTHER" id="PTHR19384:SF127">
    <property type="entry name" value="BIFUNCTIONAL CYTOCHROME P450_NADPH--P450 REDUCTASE"/>
    <property type="match status" value="1"/>
</dbReference>
<evidence type="ECO:0000259" key="18">
    <source>
        <dbReference type="PROSITE" id="PS51384"/>
    </source>
</evidence>
<dbReference type="Gene3D" id="3.40.50.360">
    <property type="match status" value="1"/>
</dbReference>
<dbReference type="EMBL" id="KQ086034">
    <property type="protein sequence ID" value="KLO10170.1"/>
    <property type="molecule type" value="Genomic_DNA"/>
</dbReference>
<keyword evidence="5" id="KW-0813">Transport</keyword>
<dbReference type="PROSITE" id="PS50902">
    <property type="entry name" value="FLAVODOXIN_LIKE"/>
    <property type="match status" value="1"/>
</dbReference>
<organism evidence="19 20">
    <name type="scientific">Schizopora paradoxa</name>
    <dbReference type="NCBI Taxonomy" id="27342"/>
    <lineage>
        <taxon>Eukaryota</taxon>
        <taxon>Fungi</taxon>
        <taxon>Dikarya</taxon>
        <taxon>Basidiomycota</taxon>
        <taxon>Agaricomycotina</taxon>
        <taxon>Agaricomycetes</taxon>
        <taxon>Hymenochaetales</taxon>
        <taxon>Schizoporaceae</taxon>
        <taxon>Schizopora</taxon>
    </lineage>
</organism>
<keyword evidence="10" id="KW-0274">FAD</keyword>
<comment type="similarity">
    <text evidence="4">In the N-terminal section; belongs to the cytochrome P450 family.</text>
</comment>
<protein>
    <submittedName>
        <fullName evidence="19">Fatty acid hydroxylase</fullName>
    </submittedName>
</protein>
<dbReference type="InterPro" id="IPR001433">
    <property type="entry name" value="OxRdtase_FAD/NAD-bd"/>
</dbReference>
<evidence type="ECO:0000256" key="6">
    <source>
        <dbReference type="ARBA" id="ARBA00022617"/>
    </source>
</evidence>
<evidence type="ECO:0000256" key="11">
    <source>
        <dbReference type="ARBA" id="ARBA00022857"/>
    </source>
</evidence>
<evidence type="ECO:0000256" key="14">
    <source>
        <dbReference type="ARBA" id="ARBA00023033"/>
    </source>
</evidence>
<dbReference type="SUPFAM" id="SSF48264">
    <property type="entry name" value="Cytochrome P450"/>
    <property type="match status" value="1"/>
</dbReference>
<dbReference type="InterPro" id="IPR003097">
    <property type="entry name" value="CysJ-like_FAD-binding"/>
</dbReference>
<dbReference type="Gene3D" id="1.10.630.10">
    <property type="entry name" value="Cytochrome P450"/>
    <property type="match status" value="1"/>
</dbReference>
<dbReference type="SUPFAM" id="SSF63380">
    <property type="entry name" value="Riboflavin synthase domain-like"/>
    <property type="match status" value="1"/>
</dbReference>
<evidence type="ECO:0000256" key="8">
    <source>
        <dbReference type="ARBA" id="ARBA00022643"/>
    </source>
</evidence>
<dbReference type="InterPro" id="IPR017938">
    <property type="entry name" value="Riboflavin_synthase-like_b-brl"/>
</dbReference>
<dbReference type="InterPro" id="IPR039261">
    <property type="entry name" value="FNR_nucleotide-bd"/>
</dbReference>
<keyword evidence="12" id="KW-0560">Oxidoreductase</keyword>
<keyword evidence="14" id="KW-0503">Monooxygenase</keyword>
<dbReference type="InParanoid" id="A0A0H2REA2"/>
<dbReference type="Proteomes" id="UP000053477">
    <property type="component" value="Unassembled WGS sequence"/>
</dbReference>
<dbReference type="AlphaFoldDB" id="A0A0H2REA2"/>
<dbReference type="PRINTS" id="PR00463">
    <property type="entry name" value="EP450I"/>
</dbReference>
<feature type="domain" description="Flavodoxin-like" evidence="17">
    <location>
        <begin position="492"/>
        <end position="636"/>
    </location>
</feature>
<dbReference type="GO" id="GO:0005829">
    <property type="term" value="C:cytosol"/>
    <property type="evidence" value="ECO:0007669"/>
    <property type="project" value="TreeGrafter"/>
</dbReference>
<evidence type="ECO:0000256" key="15">
    <source>
        <dbReference type="PIRSR" id="PIRSR000209-1"/>
    </source>
</evidence>
<evidence type="ECO:0000256" key="3">
    <source>
        <dbReference type="ARBA" id="ARBA00001974"/>
    </source>
</evidence>
<evidence type="ECO:0000256" key="12">
    <source>
        <dbReference type="ARBA" id="ARBA00023002"/>
    </source>
</evidence>
<evidence type="ECO:0000256" key="10">
    <source>
        <dbReference type="ARBA" id="ARBA00022827"/>
    </source>
</evidence>
<dbReference type="InterPro" id="IPR017927">
    <property type="entry name" value="FAD-bd_FR_type"/>
</dbReference>
<dbReference type="GO" id="GO:0010181">
    <property type="term" value="F:FMN binding"/>
    <property type="evidence" value="ECO:0007669"/>
    <property type="project" value="InterPro"/>
</dbReference>
<evidence type="ECO:0000256" key="5">
    <source>
        <dbReference type="ARBA" id="ARBA00022448"/>
    </source>
</evidence>
<proteinExistence type="inferred from homology"/>
<comment type="cofactor">
    <cofactor evidence="2 15">
        <name>heme</name>
        <dbReference type="ChEBI" id="CHEBI:30413"/>
    </cofactor>
</comment>
<evidence type="ECO:0000256" key="4">
    <source>
        <dbReference type="ARBA" id="ARBA00010018"/>
    </source>
</evidence>
<keyword evidence="8" id="KW-0288">FMN</keyword>